<protein>
    <submittedName>
        <fullName evidence="3">Gm44 protein</fullName>
    </submittedName>
</protein>
<name>A0AAU9YYD7_PHORO</name>
<dbReference type="Proteomes" id="UP001152836">
    <property type="component" value="Unassembled WGS sequence"/>
</dbReference>
<dbReference type="InterPro" id="IPR041899">
    <property type="entry name" value="MAGE_WH2"/>
</dbReference>
<dbReference type="SMART" id="SM01373">
    <property type="entry name" value="MAGE"/>
    <property type="match status" value="1"/>
</dbReference>
<dbReference type="PANTHER" id="PTHR11736:SF161">
    <property type="entry name" value="MAGE FAMILY MEMBER B11"/>
    <property type="match status" value="1"/>
</dbReference>
<dbReference type="Pfam" id="PF01454">
    <property type="entry name" value="MAGE"/>
    <property type="match status" value="1"/>
</dbReference>
<dbReference type="AlphaFoldDB" id="A0AAU9YYD7"/>
<evidence type="ECO:0000313" key="4">
    <source>
        <dbReference type="Proteomes" id="UP001152836"/>
    </source>
</evidence>
<evidence type="ECO:0000256" key="1">
    <source>
        <dbReference type="SAM" id="MobiDB-lite"/>
    </source>
</evidence>
<dbReference type="PROSITE" id="PS50838">
    <property type="entry name" value="MAGE"/>
    <property type="match status" value="1"/>
</dbReference>
<feature type="domain" description="MAGE" evidence="2">
    <location>
        <begin position="95"/>
        <end position="294"/>
    </location>
</feature>
<gene>
    <name evidence="3" type="primary">Gm44</name>
    <name evidence="3" type="ORF">PHOROB_LOCUS3679</name>
</gene>
<feature type="compositionally biased region" description="Polar residues" evidence="1">
    <location>
        <begin position="21"/>
        <end position="32"/>
    </location>
</feature>
<dbReference type="InterPro" id="IPR041898">
    <property type="entry name" value="MAGE_WH1"/>
</dbReference>
<dbReference type="InterPro" id="IPR037445">
    <property type="entry name" value="MAGE"/>
</dbReference>
<accession>A0AAU9YYD7</accession>
<reference evidence="3" key="1">
    <citation type="submission" date="2022-06" db="EMBL/GenBank/DDBJ databases">
        <authorList>
            <person name="Andreotti S."/>
            <person name="Wyler E."/>
        </authorList>
    </citation>
    <scope>NUCLEOTIDE SEQUENCE</scope>
</reference>
<dbReference type="Gene3D" id="1.10.10.1200">
    <property type="entry name" value="MAGE homology domain, winged helix WH1 motif"/>
    <property type="match status" value="1"/>
</dbReference>
<evidence type="ECO:0000313" key="3">
    <source>
        <dbReference type="EMBL" id="CAH6780286.1"/>
    </source>
</evidence>
<sequence>MPRGQKSKLNNHGRRSRARNDSQASESAQQTIEAAEESSPESHGASEMPEKESVAVIISDALPFIVSDESSVDDLDDKGNLFRDHRSIRVHQDILSRKVLMLVQMFLDNYKMKQLTTMKNIMQVIDEEVINDFPEILRKTAERLADVFAVELREVESSGPVYNLISKLKLPNNGRVRAGKGLPKTGFLMIVLGMIFMNGNYACEEDIWRMLRSMGVYPGKKHQIYGEPRKLITQDFVKLKYLEYQQVSNSDHPLYEFRWGPKAYAETNKMTVLKFVAKINKISPSCFTDLYEEALKEETEKNPSNHNVSCDTPAKPSAFSMVTGPWFPPLSKSEDVLFFRKKM</sequence>
<dbReference type="PANTHER" id="PTHR11736">
    <property type="entry name" value="MELANOMA-ASSOCIATED ANTIGEN MAGE ANTIGEN"/>
    <property type="match status" value="1"/>
</dbReference>
<feature type="compositionally biased region" description="Basic residues" evidence="1">
    <location>
        <begin position="1"/>
        <end position="17"/>
    </location>
</feature>
<dbReference type="Gene3D" id="1.10.10.1210">
    <property type="entry name" value="MAGE homology domain, winged helix WH2 motif"/>
    <property type="match status" value="1"/>
</dbReference>
<keyword evidence="4" id="KW-1185">Reference proteome</keyword>
<organism evidence="3 4">
    <name type="scientific">Phodopus roborovskii</name>
    <name type="common">Roborovski's desert hamster</name>
    <name type="synonym">Cricetulus roborovskii</name>
    <dbReference type="NCBI Taxonomy" id="109678"/>
    <lineage>
        <taxon>Eukaryota</taxon>
        <taxon>Metazoa</taxon>
        <taxon>Chordata</taxon>
        <taxon>Craniata</taxon>
        <taxon>Vertebrata</taxon>
        <taxon>Euteleostomi</taxon>
        <taxon>Mammalia</taxon>
        <taxon>Eutheria</taxon>
        <taxon>Euarchontoglires</taxon>
        <taxon>Glires</taxon>
        <taxon>Rodentia</taxon>
        <taxon>Myomorpha</taxon>
        <taxon>Muroidea</taxon>
        <taxon>Cricetidae</taxon>
        <taxon>Cricetinae</taxon>
        <taxon>Phodopus</taxon>
    </lineage>
</organism>
<dbReference type="FunFam" id="1.10.10.1210:FF:000001">
    <property type="entry name" value="melanoma-associated antigen D1"/>
    <property type="match status" value="1"/>
</dbReference>
<feature type="region of interest" description="Disordered" evidence="1">
    <location>
        <begin position="1"/>
        <end position="51"/>
    </location>
</feature>
<dbReference type="GO" id="GO:0005634">
    <property type="term" value="C:nucleus"/>
    <property type="evidence" value="ECO:0007669"/>
    <property type="project" value="TreeGrafter"/>
</dbReference>
<comment type="caution">
    <text evidence="3">The sequence shown here is derived from an EMBL/GenBank/DDBJ whole genome shotgun (WGS) entry which is preliminary data.</text>
</comment>
<dbReference type="EMBL" id="CALSGD010000922">
    <property type="protein sequence ID" value="CAH6780286.1"/>
    <property type="molecule type" value="Genomic_DNA"/>
</dbReference>
<dbReference type="GO" id="GO:0000122">
    <property type="term" value="P:negative regulation of transcription by RNA polymerase II"/>
    <property type="evidence" value="ECO:0007669"/>
    <property type="project" value="TreeGrafter"/>
</dbReference>
<proteinExistence type="predicted"/>
<evidence type="ECO:0000259" key="2">
    <source>
        <dbReference type="PROSITE" id="PS50838"/>
    </source>
</evidence>
<dbReference type="InterPro" id="IPR002190">
    <property type="entry name" value="MHD_dom"/>
</dbReference>